<accession>A0A9X3N741</accession>
<keyword evidence="3" id="KW-1185">Reference proteome</keyword>
<gene>
    <name evidence="2" type="ORF">OJ997_05210</name>
</gene>
<sequence length="269" mass="27996">MSINVQGATGATQWTDWAGAPKRQTEPERERTTVVAETATIKTAAPTRPATPKLTQQDFEVAMRLKAGATMNRTLDQLVDVEKIDRRGFDPVEDRKQVTQSDRVTTSLRNAALRYKTAAPTPAEVVEAPSETTTASTAATAWAYKPQSKHEFGQQYVLDALAAYQRNASASATTATTRVAAAVTTTVAAVTAPVATVVSAATTPATTTSTQPAATTSPAPASTTQPAATTSPTPTQPAAATQPTTAAAPKAPDLAAHLTALLNTLLGKR</sequence>
<dbReference type="Proteomes" id="UP001147653">
    <property type="component" value="Unassembled WGS sequence"/>
</dbReference>
<evidence type="ECO:0000313" key="2">
    <source>
        <dbReference type="EMBL" id="MDA0179685.1"/>
    </source>
</evidence>
<proteinExistence type="predicted"/>
<evidence type="ECO:0000256" key="1">
    <source>
        <dbReference type="SAM" id="MobiDB-lite"/>
    </source>
</evidence>
<organism evidence="2 3">
    <name type="scientific">Solirubrobacter phytolaccae</name>
    <dbReference type="NCBI Taxonomy" id="1404360"/>
    <lineage>
        <taxon>Bacteria</taxon>
        <taxon>Bacillati</taxon>
        <taxon>Actinomycetota</taxon>
        <taxon>Thermoleophilia</taxon>
        <taxon>Solirubrobacterales</taxon>
        <taxon>Solirubrobacteraceae</taxon>
        <taxon>Solirubrobacter</taxon>
    </lineage>
</organism>
<evidence type="ECO:0000313" key="3">
    <source>
        <dbReference type="Proteomes" id="UP001147653"/>
    </source>
</evidence>
<dbReference type="RefSeq" id="WP_270023984.1">
    <property type="nucleotide sequence ID" value="NZ_JAPDDP010000006.1"/>
</dbReference>
<reference evidence="2" key="1">
    <citation type="submission" date="2022-10" db="EMBL/GenBank/DDBJ databases">
        <title>The WGS of Solirubrobacter phytolaccae KCTC 29190.</title>
        <authorList>
            <person name="Jiang Z."/>
        </authorList>
    </citation>
    <scope>NUCLEOTIDE SEQUENCE</scope>
    <source>
        <strain evidence="2">KCTC 29190</strain>
    </source>
</reference>
<feature type="region of interest" description="Disordered" evidence="1">
    <location>
        <begin position="1"/>
        <end position="31"/>
    </location>
</feature>
<protein>
    <submittedName>
        <fullName evidence="2">Uncharacterized protein</fullName>
    </submittedName>
</protein>
<feature type="region of interest" description="Disordered" evidence="1">
    <location>
        <begin position="203"/>
        <end position="251"/>
    </location>
</feature>
<name>A0A9X3N741_9ACTN</name>
<dbReference type="AlphaFoldDB" id="A0A9X3N741"/>
<feature type="compositionally biased region" description="Polar residues" evidence="1">
    <location>
        <begin position="1"/>
        <end position="15"/>
    </location>
</feature>
<comment type="caution">
    <text evidence="2">The sequence shown here is derived from an EMBL/GenBank/DDBJ whole genome shotgun (WGS) entry which is preliminary data.</text>
</comment>
<dbReference type="EMBL" id="JAPDDP010000006">
    <property type="protein sequence ID" value="MDA0179685.1"/>
    <property type="molecule type" value="Genomic_DNA"/>
</dbReference>